<dbReference type="PROSITE" id="PS51412">
    <property type="entry name" value="MACPF_2"/>
    <property type="match status" value="1"/>
</dbReference>
<protein>
    <submittedName>
        <fullName evidence="3">MACPF domain-containing protein NSL1</fullName>
    </submittedName>
</protein>
<organism evidence="3">
    <name type="scientific">Anthurium amnicola</name>
    <dbReference type="NCBI Taxonomy" id="1678845"/>
    <lineage>
        <taxon>Eukaryota</taxon>
        <taxon>Viridiplantae</taxon>
        <taxon>Streptophyta</taxon>
        <taxon>Embryophyta</taxon>
        <taxon>Tracheophyta</taxon>
        <taxon>Spermatophyta</taxon>
        <taxon>Magnoliopsida</taxon>
        <taxon>Liliopsida</taxon>
        <taxon>Araceae</taxon>
        <taxon>Pothoideae</taxon>
        <taxon>Potheae</taxon>
        <taxon>Anthurium</taxon>
    </lineage>
</organism>
<feature type="non-terminal residue" evidence="3">
    <location>
        <position position="1"/>
    </location>
</feature>
<dbReference type="SMART" id="SM00457">
    <property type="entry name" value="MACPF"/>
    <property type="match status" value="1"/>
</dbReference>
<gene>
    <name evidence="3" type="primary">NSL1_1</name>
    <name evidence="3" type="ORF">g.50271</name>
</gene>
<dbReference type="InterPro" id="IPR020864">
    <property type="entry name" value="MACPF"/>
</dbReference>
<dbReference type="GO" id="GO:2000031">
    <property type="term" value="P:regulation of salicylic acid mediated signaling pathway"/>
    <property type="evidence" value="ECO:0007669"/>
    <property type="project" value="InterPro"/>
</dbReference>
<feature type="domain" description="MACPF" evidence="2">
    <location>
        <begin position="42"/>
        <end position="371"/>
    </location>
</feature>
<name>A0A1D1YTS1_9ARAE</name>
<reference evidence="3" key="1">
    <citation type="submission" date="2015-07" db="EMBL/GenBank/DDBJ databases">
        <title>Transcriptome Assembly of Anthurium amnicola.</title>
        <authorList>
            <person name="Suzuki J."/>
        </authorList>
    </citation>
    <scope>NUCLEOTIDE SEQUENCE</scope>
</reference>
<dbReference type="InterPro" id="IPR044663">
    <property type="entry name" value="CAD1/NSL1-like"/>
</dbReference>
<dbReference type="Pfam" id="PF01823">
    <property type="entry name" value="MACPF"/>
    <property type="match status" value="1"/>
</dbReference>
<dbReference type="PANTHER" id="PTHR33199:SF8">
    <property type="entry name" value="MACPF DOMAIN-CONTAINING PROTEIN NSL1"/>
    <property type="match status" value="1"/>
</dbReference>
<sequence>KAPRTPSGGQGDGAPLLTLLKPRRWPPSGKEGSTAMPGVMDPRRPMVPREAAERAVSALGCGFDLAGDIRLSACKCGPAGSRLVRSDGGPAGDLVLPGGVVVPNVPASVRCDKGERTRFRSDVLSFNEMAEQFNQDLSLSGKIPSGLFNAMFDFQGCWQKDASTTESLSFDGWFITLYSVVLERPHVVLHDHVKQDVPSSWDPAALAKFIEKYGTHIIAGIKMGAKDVIHIKQRYGSTLTRNEVQHLLKRLANESFSEDSNKSFFTDLDLGKSKNTQLAMWEYAPGRKPTRPPVILNDSMVCIHVRRGGVDDNQSHNDWLLTISEAPNVISMSFVPIASLLNGVRGGGFLSHAISLYLRYKPPLEELHHFLEFQLPRIWAPVFGDLPLRLQRKKHGFPSLQFTLMGPKLNINTIPVESGNCPVTGIRLYLEGNKKDCLAIHLQHLCELPNLLQLSGDNFHDDMTVHSSDYYEPVKWSLLSHVCTAPVQFTRTRIDEFAYIVTKAWLEVRELHLRKVLFLRLGFSAVASAKIRNSQWGGPASTSRRSGSISAFINTRFSGHIPPPEPPKIVMNSAVYPMGPRNPKAPRMSSVVDTSEMVRGPEEPPGYWVVTGAKLCVESGKISLRVKYSLLTLLTEDGSWEDCPGE</sequence>
<dbReference type="GO" id="GO:0005886">
    <property type="term" value="C:plasma membrane"/>
    <property type="evidence" value="ECO:0007669"/>
    <property type="project" value="TreeGrafter"/>
</dbReference>
<dbReference type="EMBL" id="GDJX01009891">
    <property type="protein sequence ID" value="JAT58045.1"/>
    <property type="molecule type" value="Transcribed_RNA"/>
</dbReference>
<evidence type="ECO:0000256" key="1">
    <source>
        <dbReference type="SAM" id="MobiDB-lite"/>
    </source>
</evidence>
<evidence type="ECO:0000313" key="3">
    <source>
        <dbReference type="EMBL" id="JAT58045.1"/>
    </source>
</evidence>
<accession>A0A1D1YTS1</accession>
<feature type="region of interest" description="Disordered" evidence="1">
    <location>
        <begin position="1"/>
        <end position="44"/>
    </location>
</feature>
<evidence type="ECO:0000259" key="2">
    <source>
        <dbReference type="PROSITE" id="PS51412"/>
    </source>
</evidence>
<proteinExistence type="predicted"/>
<dbReference type="AlphaFoldDB" id="A0A1D1YTS1"/>
<dbReference type="GO" id="GO:0009626">
    <property type="term" value="P:plant-type hypersensitive response"/>
    <property type="evidence" value="ECO:0007669"/>
    <property type="project" value="TreeGrafter"/>
</dbReference>
<dbReference type="PANTHER" id="PTHR33199">
    <property type="entry name" value="MACPF DOMAIN-CONTAINING PROTEIN CAD1"/>
    <property type="match status" value="1"/>
</dbReference>